<organism evidence="2">
    <name type="scientific">Acidicaldus sp</name>
    <dbReference type="NCBI Taxonomy" id="1872105"/>
    <lineage>
        <taxon>Bacteria</taxon>
        <taxon>Pseudomonadati</taxon>
        <taxon>Pseudomonadota</taxon>
        <taxon>Alphaproteobacteria</taxon>
        <taxon>Acetobacterales</taxon>
        <taxon>Acetobacteraceae</taxon>
        <taxon>Acidicaldus</taxon>
    </lineage>
</organism>
<feature type="chain" id="PRO_5035180037" evidence="1">
    <location>
        <begin position="20"/>
        <end position="213"/>
    </location>
</feature>
<dbReference type="EMBL" id="DTQM01000223">
    <property type="protein sequence ID" value="HGC43866.1"/>
    <property type="molecule type" value="Genomic_DNA"/>
</dbReference>
<accession>A0A8J4HBL7</accession>
<comment type="caution">
    <text evidence="2">The sequence shown here is derived from an EMBL/GenBank/DDBJ whole genome shotgun (WGS) entry which is preliminary data.</text>
</comment>
<gene>
    <name evidence="2" type="ORF">ENY07_11710</name>
</gene>
<dbReference type="Pfam" id="PF13618">
    <property type="entry name" value="Gluconate_2-dh3"/>
    <property type="match status" value="1"/>
</dbReference>
<name>A0A8J4HBL7_9PROT</name>
<keyword evidence="1" id="KW-0732">Signal</keyword>
<feature type="signal peptide" evidence="1">
    <location>
        <begin position="1"/>
        <end position="19"/>
    </location>
</feature>
<reference evidence="2" key="1">
    <citation type="journal article" date="2020" name="mSystems">
        <title>Genome- and Community-Level Interaction Insights into Carbon Utilization and Element Cycling Functions of Hydrothermarchaeota in Hydrothermal Sediment.</title>
        <authorList>
            <person name="Zhou Z."/>
            <person name="Liu Y."/>
            <person name="Xu W."/>
            <person name="Pan J."/>
            <person name="Luo Z.H."/>
            <person name="Li M."/>
        </authorList>
    </citation>
    <scope>NUCLEOTIDE SEQUENCE</scope>
    <source>
        <strain evidence="2">SpSt-997</strain>
    </source>
</reference>
<evidence type="ECO:0000256" key="1">
    <source>
        <dbReference type="SAM" id="SignalP"/>
    </source>
</evidence>
<protein>
    <submittedName>
        <fullName evidence="2">Gluconate 2-dehydrogenase subunit 3 family protein</fullName>
    </submittedName>
</protein>
<dbReference type="AlphaFoldDB" id="A0A8J4HBL7"/>
<sequence length="213" mass="22681">MRRRALLASTAALALSACAGTRPEEASPWRFFTPEEGATVTAICDRLIPPDALGPGGGQAGGAVFIDRQLAGPYGSSRDLYMRPPFLPGTPQQGGQSPLTPAARYRAGLAALDAHCRAAFAGKSFADLSAARQDDLLADLEAGRLTLGGQGRAFFELVLRDTQDGFFADPRYGGNQGMAGWTLIGFPGARYDYRDWVERHGEAYPHPPITLLG</sequence>
<proteinExistence type="predicted"/>
<dbReference type="InterPro" id="IPR027056">
    <property type="entry name" value="Gluconate_2DH_su3"/>
</dbReference>
<evidence type="ECO:0000313" key="2">
    <source>
        <dbReference type="EMBL" id="HGC43866.1"/>
    </source>
</evidence>
<dbReference type="PROSITE" id="PS51257">
    <property type="entry name" value="PROKAR_LIPOPROTEIN"/>
    <property type="match status" value="1"/>
</dbReference>